<keyword evidence="3" id="KW-1185">Reference proteome</keyword>
<gene>
    <name evidence="2" type="ORF">PCOR1329_LOCUS43944</name>
</gene>
<accession>A0ABN9TZY8</accession>
<name>A0ABN9TZY8_9DINO</name>
<dbReference type="Proteomes" id="UP001189429">
    <property type="component" value="Unassembled WGS sequence"/>
</dbReference>
<dbReference type="EMBL" id="CAUYUJ010015282">
    <property type="protein sequence ID" value="CAK0851955.1"/>
    <property type="molecule type" value="Genomic_DNA"/>
</dbReference>
<feature type="region of interest" description="Disordered" evidence="1">
    <location>
        <begin position="157"/>
        <end position="198"/>
    </location>
</feature>
<feature type="compositionally biased region" description="Low complexity" evidence="1">
    <location>
        <begin position="170"/>
        <end position="185"/>
    </location>
</feature>
<protein>
    <submittedName>
        <fullName evidence="2">Uncharacterized protein</fullName>
    </submittedName>
</protein>
<reference evidence="2" key="1">
    <citation type="submission" date="2023-10" db="EMBL/GenBank/DDBJ databases">
        <authorList>
            <person name="Chen Y."/>
            <person name="Shah S."/>
            <person name="Dougan E. K."/>
            <person name="Thang M."/>
            <person name="Chan C."/>
        </authorList>
    </citation>
    <scope>NUCLEOTIDE SEQUENCE [LARGE SCALE GENOMIC DNA]</scope>
</reference>
<evidence type="ECO:0000313" key="2">
    <source>
        <dbReference type="EMBL" id="CAK0851955.1"/>
    </source>
</evidence>
<sequence length="244" mass="26735">MHGDDLRLVARVVVCQHVALAKKFFLRHPWLHELVDADVTRHMVVLKANPEIHMRFVKAQRSEAMAKNEDIQTDLEAEDGNLRVSDRRRLLGQGRAFQRRAAQWSVLFLRRHLVEVELQDGRLVASTVEIHEALANHFGGVFCPTVAAERKATAAALDGDEVTPGGLTRASSSPSAGGPAAANSSKPQSLNREQRSRERDAKAVLAKYGVNGVEWGSLAPPSLLNVEEALRARPAAPGAVLWRG</sequence>
<comment type="caution">
    <text evidence="2">The sequence shown here is derived from an EMBL/GenBank/DDBJ whole genome shotgun (WGS) entry which is preliminary data.</text>
</comment>
<organism evidence="2 3">
    <name type="scientific">Prorocentrum cordatum</name>
    <dbReference type="NCBI Taxonomy" id="2364126"/>
    <lineage>
        <taxon>Eukaryota</taxon>
        <taxon>Sar</taxon>
        <taxon>Alveolata</taxon>
        <taxon>Dinophyceae</taxon>
        <taxon>Prorocentrales</taxon>
        <taxon>Prorocentraceae</taxon>
        <taxon>Prorocentrum</taxon>
    </lineage>
</organism>
<proteinExistence type="predicted"/>
<evidence type="ECO:0000313" key="3">
    <source>
        <dbReference type="Proteomes" id="UP001189429"/>
    </source>
</evidence>
<evidence type="ECO:0000256" key="1">
    <source>
        <dbReference type="SAM" id="MobiDB-lite"/>
    </source>
</evidence>